<evidence type="ECO:0000256" key="1">
    <source>
        <dbReference type="SAM" id="Phobius"/>
    </source>
</evidence>
<evidence type="ECO:0008006" key="4">
    <source>
        <dbReference type="Google" id="ProtNLM"/>
    </source>
</evidence>
<feature type="transmembrane region" description="Helical" evidence="1">
    <location>
        <begin position="171"/>
        <end position="190"/>
    </location>
</feature>
<reference evidence="2 3" key="1">
    <citation type="submission" date="2021-03" db="EMBL/GenBank/DDBJ databases">
        <title>Fibrella sp. HMF5405 genome sequencing and assembly.</title>
        <authorList>
            <person name="Kang H."/>
            <person name="Kim H."/>
            <person name="Bae S."/>
            <person name="Joh K."/>
        </authorList>
    </citation>
    <scope>NUCLEOTIDE SEQUENCE [LARGE SCALE GENOMIC DNA]</scope>
    <source>
        <strain evidence="2 3">HMF5405</strain>
    </source>
</reference>
<evidence type="ECO:0000313" key="3">
    <source>
        <dbReference type="Proteomes" id="UP000664628"/>
    </source>
</evidence>
<dbReference type="EMBL" id="JAFMYW010000005">
    <property type="protein sequence ID" value="MBO0950587.1"/>
    <property type="molecule type" value="Genomic_DNA"/>
</dbReference>
<comment type="caution">
    <text evidence="2">The sequence shown here is derived from an EMBL/GenBank/DDBJ whole genome shotgun (WGS) entry which is preliminary data.</text>
</comment>
<feature type="transmembrane region" description="Helical" evidence="1">
    <location>
        <begin position="49"/>
        <end position="70"/>
    </location>
</feature>
<name>A0ABS3JKP4_9BACT</name>
<gene>
    <name evidence="2" type="ORF">J2I46_18475</name>
</gene>
<feature type="transmembrane region" description="Helical" evidence="1">
    <location>
        <begin position="82"/>
        <end position="101"/>
    </location>
</feature>
<keyword evidence="1" id="KW-0812">Transmembrane</keyword>
<dbReference type="Proteomes" id="UP000664628">
    <property type="component" value="Unassembled WGS sequence"/>
</dbReference>
<feature type="transmembrane region" description="Helical" evidence="1">
    <location>
        <begin position="145"/>
        <end position="165"/>
    </location>
</feature>
<evidence type="ECO:0000313" key="2">
    <source>
        <dbReference type="EMBL" id="MBO0950587.1"/>
    </source>
</evidence>
<protein>
    <recommendedName>
        <fullName evidence="4">ABC transporter ATP-binding protein</fullName>
    </recommendedName>
</protein>
<accession>A0ABS3JKP4</accession>
<organism evidence="2 3">
    <name type="scientific">Fibrella forsythiae</name>
    <dbReference type="NCBI Taxonomy" id="2817061"/>
    <lineage>
        <taxon>Bacteria</taxon>
        <taxon>Pseudomonadati</taxon>
        <taxon>Bacteroidota</taxon>
        <taxon>Cytophagia</taxon>
        <taxon>Cytophagales</taxon>
        <taxon>Spirosomataceae</taxon>
        <taxon>Fibrella</taxon>
    </lineage>
</organism>
<keyword evidence="3" id="KW-1185">Reference proteome</keyword>
<keyword evidence="1" id="KW-1133">Transmembrane helix</keyword>
<keyword evidence="1" id="KW-0472">Membrane</keyword>
<sequence>MKRSTHYFKTMYRRRNVIKEALLAFFLGLSSWPRMLLEVPIRRNFGERYFKFSTAVIITVILALTPISWIEGTRRFYGGSNGSAFLGSYLTWYAYLAYFFYCALQRREEIKRLPGVFDFARFSLSTGLINRFFYEFEINGRRFSVRTIETVLEPSLFFIAGMVLWFSTQPIGFVLLICSIFYSFSYIAAYTEGDNFLMDKIDERICNEELVNAFINDTSPEESRGFNFYGRRPADPDARRQMANLFVADDEIVEAM</sequence>
<dbReference type="RefSeq" id="WP_207330522.1">
    <property type="nucleotide sequence ID" value="NZ_JAFMYW010000005.1"/>
</dbReference>
<proteinExistence type="predicted"/>